<keyword evidence="2" id="KW-0732">Signal</keyword>
<dbReference type="Proteomes" id="UP001515480">
    <property type="component" value="Unassembled WGS sequence"/>
</dbReference>
<evidence type="ECO:0000256" key="2">
    <source>
        <dbReference type="SAM" id="SignalP"/>
    </source>
</evidence>
<feature type="compositionally biased region" description="Pro residues" evidence="1">
    <location>
        <begin position="233"/>
        <end position="252"/>
    </location>
</feature>
<dbReference type="AlphaFoldDB" id="A0AB34JRX1"/>
<evidence type="ECO:0008006" key="5">
    <source>
        <dbReference type="Google" id="ProtNLM"/>
    </source>
</evidence>
<feature type="chain" id="PRO_5044316374" description="Granulins domain-containing protein" evidence="2">
    <location>
        <begin position="25"/>
        <end position="312"/>
    </location>
</feature>
<feature type="region of interest" description="Disordered" evidence="1">
    <location>
        <begin position="187"/>
        <end position="208"/>
    </location>
</feature>
<proteinExistence type="predicted"/>
<evidence type="ECO:0000313" key="4">
    <source>
        <dbReference type="Proteomes" id="UP001515480"/>
    </source>
</evidence>
<feature type="compositionally biased region" description="Pro residues" evidence="1">
    <location>
        <begin position="262"/>
        <end position="288"/>
    </location>
</feature>
<sequence>MARLASPRHLVLLSLLHPMPSAHAEHPTCRPPSTYILPAAHFGASCPPCPDAGACCASSSSYVAAWPGFGLGGRCECSSTPMCDECCAGRCCPHGYTCHDDTCRLPAPLPPLTPPSPPLLPSPSPLPPPSPAPPPPPPALLIADESSYGLSLSVSWPLAHALSLCTVCCLAFCAYLCLSPPRAVRAPTLKQPLLPPPTAAPRRATDEPAWLTSAEAEVARTSPKAAAARIYPPAAPSNPLPSHPSPSPPIPSTPLAAAPLAAAPPAPLPPAPLPLAPSAPLPIRPPPAAEEIASPLGSWTDVEADPSDPTVV</sequence>
<name>A0AB34JRX1_PRYPA</name>
<reference evidence="3 4" key="1">
    <citation type="journal article" date="2024" name="Science">
        <title>Giant polyketide synthase enzymes in the biosynthesis of giant marine polyether toxins.</title>
        <authorList>
            <person name="Fallon T.R."/>
            <person name="Shende V.V."/>
            <person name="Wierzbicki I.H."/>
            <person name="Pendleton A.L."/>
            <person name="Watervoot N.F."/>
            <person name="Auber R.P."/>
            <person name="Gonzalez D.J."/>
            <person name="Wisecaver J.H."/>
            <person name="Moore B.S."/>
        </authorList>
    </citation>
    <scope>NUCLEOTIDE SEQUENCE [LARGE SCALE GENOMIC DNA]</scope>
    <source>
        <strain evidence="3 4">12B1</strain>
    </source>
</reference>
<accession>A0AB34JRX1</accession>
<keyword evidence="4" id="KW-1185">Reference proteome</keyword>
<evidence type="ECO:0000256" key="1">
    <source>
        <dbReference type="SAM" id="MobiDB-lite"/>
    </source>
</evidence>
<gene>
    <name evidence="3" type="ORF">AB1Y20_018332</name>
</gene>
<dbReference type="EMBL" id="JBGBPQ010000006">
    <property type="protein sequence ID" value="KAL1523389.1"/>
    <property type="molecule type" value="Genomic_DNA"/>
</dbReference>
<feature type="region of interest" description="Disordered" evidence="1">
    <location>
        <begin position="114"/>
        <end position="139"/>
    </location>
</feature>
<evidence type="ECO:0000313" key="3">
    <source>
        <dbReference type="EMBL" id="KAL1523389.1"/>
    </source>
</evidence>
<protein>
    <recommendedName>
        <fullName evidence="5">Granulins domain-containing protein</fullName>
    </recommendedName>
</protein>
<feature type="region of interest" description="Disordered" evidence="1">
    <location>
        <begin position="231"/>
        <end position="312"/>
    </location>
</feature>
<comment type="caution">
    <text evidence="3">The sequence shown here is derived from an EMBL/GenBank/DDBJ whole genome shotgun (WGS) entry which is preliminary data.</text>
</comment>
<organism evidence="3 4">
    <name type="scientific">Prymnesium parvum</name>
    <name type="common">Toxic golden alga</name>
    <dbReference type="NCBI Taxonomy" id="97485"/>
    <lineage>
        <taxon>Eukaryota</taxon>
        <taxon>Haptista</taxon>
        <taxon>Haptophyta</taxon>
        <taxon>Prymnesiophyceae</taxon>
        <taxon>Prymnesiales</taxon>
        <taxon>Prymnesiaceae</taxon>
        <taxon>Prymnesium</taxon>
    </lineage>
</organism>
<feature type="signal peptide" evidence="2">
    <location>
        <begin position="1"/>
        <end position="24"/>
    </location>
</feature>